<evidence type="ECO:0000313" key="3">
    <source>
        <dbReference type="EMBL" id="OGZ26911.1"/>
    </source>
</evidence>
<keyword evidence="1" id="KW-0812">Transmembrane</keyword>
<comment type="caution">
    <text evidence="3">The sequence shown here is derived from an EMBL/GenBank/DDBJ whole genome shotgun (WGS) entry which is preliminary data.</text>
</comment>
<feature type="transmembrane region" description="Helical" evidence="1">
    <location>
        <begin position="121"/>
        <end position="139"/>
    </location>
</feature>
<evidence type="ECO:0000256" key="1">
    <source>
        <dbReference type="SAM" id="Phobius"/>
    </source>
</evidence>
<dbReference type="EMBL" id="MHMM01000013">
    <property type="protein sequence ID" value="OGZ26911.1"/>
    <property type="molecule type" value="Genomic_DNA"/>
</dbReference>
<protein>
    <recommendedName>
        <fullName evidence="2">Phosphatidic acid phosphatase type 2/haloperoxidase domain-containing protein</fullName>
    </recommendedName>
</protein>
<evidence type="ECO:0000313" key="4">
    <source>
        <dbReference type="Proteomes" id="UP000177740"/>
    </source>
</evidence>
<accession>A0A1G2ENF5</accession>
<dbReference type="SMART" id="SM00014">
    <property type="entry name" value="acidPPc"/>
    <property type="match status" value="1"/>
</dbReference>
<proteinExistence type="predicted"/>
<dbReference type="InterPro" id="IPR036938">
    <property type="entry name" value="PAP2/HPO_sf"/>
</dbReference>
<dbReference type="Pfam" id="PF01569">
    <property type="entry name" value="PAP2"/>
    <property type="match status" value="1"/>
</dbReference>
<dbReference type="Gene3D" id="1.20.144.10">
    <property type="entry name" value="Phosphatidic acid phosphatase type 2/haloperoxidase"/>
    <property type="match status" value="1"/>
</dbReference>
<sequence>MNEQLFNLINSYALRWYWLDVLAVFFASYFEYAVIASLLIFLAVNYSKYLRVVALSVFSAVFARAFIEIIYFAYKTTRPFAVREVSQLVSHSLYNSFPSGHSTFFFALAAIIFLYNKKAGILYFLFAFLISLARVFSGIHWPVDILGGASIGIFLALALNSAYKRISKII</sequence>
<feature type="transmembrane region" description="Helical" evidence="1">
    <location>
        <begin position="94"/>
        <end position="114"/>
    </location>
</feature>
<keyword evidence="1" id="KW-1133">Transmembrane helix</keyword>
<keyword evidence="1" id="KW-0472">Membrane</keyword>
<dbReference type="SUPFAM" id="SSF48317">
    <property type="entry name" value="Acid phosphatase/Vanadium-dependent haloperoxidase"/>
    <property type="match status" value="1"/>
</dbReference>
<dbReference type="PANTHER" id="PTHR14969:SF13">
    <property type="entry name" value="AT30094P"/>
    <property type="match status" value="1"/>
</dbReference>
<feature type="domain" description="Phosphatidic acid phosphatase type 2/haloperoxidase" evidence="2">
    <location>
        <begin position="53"/>
        <end position="160"/>
    </location>
</feature>
<dbReference type="InterPro" id="IPR000326">
    <property type="entry name" value="PAP2/HPO"/>
</dbReference>
<organism evidence="3 4">
    <name type="scientific">Candidatus Nealsonbacteria bacterium RIFOXYB1_FULL_40_15</name>
    <dbReference type="NCBI Taxonomy" id="1801677"/>
    <lineage>
        <taxon>Bacteria</taxon>
        <taxon>Candidatus Nealsoniibacteriota</taxon>
    </lineage>
</organism>
<evidence type="ECO:0000259" key="2">
    <source>
        <dbReference type="SMART" id="SM00014"/>
    </source>
</evidence>
<reference evidence="3 4" key="1">
    <citation type="journal article" date="2016" name="Nat. Commun.">
        <title>Thousands of microbial genomes shed light on interconnected biogeochemical processes in an aquifer system.</title>
        <authorList>
            <person name="Anantharaman K."/>
            <person name="Brown C.T."/>
            <person name="Hug L.A."/>
            <person name="Sharon I."/>
            <person name="Castelle C.J."/>
            <person name="Probst A.J."/>
            <person name="Thomas B.C."/>
            <person name="Singh A."/>
            <person name="Wilkins M.J."/>
            <person name="Karaoz U."/>
            <person name="Brodie E.L."/>
            <person name="Williams K.H."/>
            <person name="Hubbard S.S."/>
            <person name="Banfield J.F."/>
        </authorList>
    </citation>
    <scope>NUCLEOTIDE SEQUENCE [LARGE SCALE GENOMIC DNA]</scope>
</reference>
<gene>
    <name evidence="3" type="ORF">A2365_02135</name>
</gene>
<dbReference type="STRING" id="1801677.A2365_02135"/>
<feature type="transmembrane region" description="Helical" evidence="1">
    <location>
        <begin position="145"/>
        <end position="163"/>
    </location>
</feature>
<dbReference type="AlphaFoldDB" id="A0A1G2ENF5"/>
<feature type="transmembrane region" description="Helical" evidence="1">
    <location>
        <begin position="49"/>
        <end position="74"/>
    </location>
</feature>
<name>A0A1G2ENF5_9BACT</name>
<dbReference type="Proteomes" id="UP000177740">
    <property type="component" value="Unassembled WGS sequence"/>
</dbReference>
<dbReference type="PANTHER" id="PTHR14969">
    <property type="entry name" value="SPHINGOSINE-1-PHOSPHATE PHOSPHOHYDROLASE"/>
    <property type="match status" value="1"/>
</dbReference>
<feature type="transmembrane region" description="Helical" evidence="1">
    <location>
        <begin position="16"/>
        <end position="42"/>
    </location>
</feature>